<dbReference type="Gene3D" id="2.60.40.1180">
    <property type="entry name" value="Golgi alpha-mannosidase II"/>
    <property type="match status" value="1"/>
</dbReference>
<dbReference type="WBParaSite" id="TCLT_0000671201-mRNA-1">
    <property type="protein sequence ID" value="TCLT_0000671201-mRNA-1"/>
    <property type="gene ID" value="TCLT_0000671201"/>
</dbReference>
<proteinExistence type="predicted"/>
<dbReference type="InterPro" id="IPR050843">
    <property type="entry name" value="Glycosyl_Hydrlase_38"/>
</dbReference>
<evidence type="ECO:0000313" key="2">
    <source>
        <dbReference type="EMBL" id="VDN04078.1"/>
    </source>
</evidence>
<dbReference type="GO" id="GO:0006491">
    <property type="term" value="P:N-glycan processing"/>
    <property type="evidence" value="ECO:0007669"/>
    <property type="project" value="TreeGrafter"/>
</dbReference>
<dbReference type="AlphaFoldDB" id="A0A0N5D1I5"/>
<dbReference type="InterPro" id="IPR011682">
    <property type="entry name" value="Glyco_hydro_38_C"/>
</dbReference>
<feature type="domain" description="Glycosyl hydrolase family 38 C-terminal" evidence="1">
    <location>
        <begin position="195"/>
        <end position="312"/>
    </location>
</feature>
<dbReference type="GO" id="GO:0006013">
    <property type="term" value="P:mannose metabolic process"/>
    <property type="evidence" value="ECO:0007669"/>
    <property type="project" value="InterPro"/>
</dbReference>
<gene>
    <name evidence="2" type="ORF">TCLT_LOCUS6701</name>
</gene>
<dbReference type="PANTHER" id="PTHR11607:SF71">
    <property type="entry name" value="ALPHA-MANNOSIDASE"/>
    <property type="match status" value="1"/>
</dbReference>
<dbReference type="Pfam" id="PF07748">
    <property type="entry name" value="Glyco_hydro_38C"/>
    <property type="match status" value="1"/>
</dbReference>
<sequence length="502" mass="57404">MLKSVRTILVYNSEAVEKTEIIELLVSDKDIVVTGKNGPVQAQVEPFFDQVKGEFTEDFLVLNTHFCFDPQILSPLSFTYIALRKGSHPTTKLIQILVPVNPSNIPELISKHFHIKTVENDEYSLRTARISVKLNSKNGLLEVILLNFDLHKAGSESINSVNSSSTEQMKCRQQFEYYKSMSSGAYVMRLHEAKVSIYENYRKKNENRLHMKLYIDMQDLVNKQLTTRFDTDLESDGIEYFTDNNGLQLIKRREYVEEERPESNYYPMSTALVLQDKSKRLSILSDTPHGVRKFNKISFEIMLDRHLVEDDGKGLGFADDGIPTDNLPVNMEFTFVLEELSPNKKQVCITELRSSVYQVTFTIDSIDRSKRELLVNPVSPFSSPTSFPCDVQLISLRPLASKMNLRLMILYKAGLDCSTSHYPACSADELHVTFSEYLLFWFGHSCEKGVKSYLESIGASSIQKTMLNGVEKIGKEMHYVNETFNLKPMEFAAYLIKFNSLL</sequence>
<organism evidence="4">
    <name type="scientific">Thelazia callipaeda</name>
    <name type="common">Oriental eyeworm</name>
    <name type="synonym">Parasitic nematode</name>
    <dbReference type="NCBI Taxonomy" id="103827"/>
    <lineage>
        <taxon>Eukaryota</taxon>
        <taxon>Metazoa</taxon>
        <taxon>Ecdysozoa</taxon>
        <taxon>Nematoda</taxon>
        <taxon>Chromadorea</taxon>
        <taxon>Rhabditida</taxon>
        <taxon>Spirurina</taxon>
        <taxon>Spiruromorpha</taxon>
        <taxon>Thelazioidea</taxon>
        <taxon>Thelaziidae</taxon>
        <taxon>Thelazia</taxon>
    </lineage>
</organism>
<dbReference type="SUPFAM" id="SSF74650">
    <property type="entry name" value="Galactose mutarotase-like"/>
    <property type="match status" value="1"/>
</dbReference>
<evidence type="ECO:0000259" key="1">
    <source>
        <dbReference type="Pfam" id="PF07748"/>
    </source>
</evidence>
<dbReference type="STRING" id="103827.A0A0N5D1I5"/>
<dbReference type="GO" id="GO:0004559">
    <property type="term" value="F:alpha-mannosidase activity"/>
    <property type="evidence" value="ECO:0007669"/>
    <property type="project" value="InterPro"/>
</dbReference>
<reference evidence="4" key="1">
    <citation type="submission" date="2017-02" db="UniProtKB">
        <authorList>
            <consortium name="WormBaseParasite"/>
        </authorList>
    </citation>
    <scope>IDENTIFICATION</scope>
</reference>
<dbReference type="EMBL" id="UYYF01004436">
    <property type="protein sequence ID" value="VDN04078.1"/>
    <property type="molecule type" value="Genomic_DNA"/>
</dbReference>
<dbReference type="GO" id="GO:0030246">
    <property type="term" value="F:carbohydrate binding"/>
    <property type="evidence" value="ECO:0007669"/>
    <property type="project" value="InterPro"/>
</dbReference>
<dbReference type="OrthoDB" id="10261055at2759"/>
<accession>A0A0N5D1I5</accession>
<evidence type="ECO:0000313" key="4">
    <source>
        <dbReference type="WBParaSite" id="TCLT_0000671201-mRNA-1"/>
    </source>
</evidence>
<dbReference type="InterPro" id="IPR011013">
    <property type="entry name" value="Gal_mutarotase_sf_dom"/>
</dbReference>
<evidence type="ECO:0000313" key="3">
    <source>
        <dbReference type="Proteomes" id="UP000276776"/>
    </source>
</evidence>
<protein>
    <submittedName>
        <fullName evidence="4">Glyco_hydro_38C domain-containing protein</fullName>
    </submittedName>
</protein>
<reference evidence="2 3" key="2">
    <citation type="submission" date="2018-11" db="EMBL/GenBank/DDBJ databases">
        <authorList>
            <consortium name="Pathogen Informatics"/>
        </authorList>
    </citation>
    <scope>NUCLEOTIDE SEQUENCE [LARGE SCALE GENOMIC DNA]</scope>
</reference>
<dbReference type="InterPro" id="IPR013780">
    <property type="entry name" value="Glyco_hydro_b"/>
</dbReference>
<dbReference type="PANTHER" id="PTHR11607">
    <property type="entry name" value="ALPHA-MANNOSIDASE"/>
    <property type="match status" value="1"/>
</dbReference>
<keyword evidence="3" id="KW-1185">Reference proteome</keyword>
<dbReference type="OMA" id="ISKEMHY"/>
<dbReference type="GO" id="GO:0000139">
    <property type="term" value="C:Golgi membrane"/>
    <property type="evidence" value="ECO:0007669"/>
    <property type="project" value="TreeGrafter"/>
</dbReference>
<dbReference type="Proteomes" id="UP000276776">
    <property type="component" value="Unassembled WGS sequence"/>
</dbReference>
<name>A0A0N5D1I5_THECL</name>
<dbReference type="Gene3D" id="2.70.98.30">
    <property type="entry name" value="Golgi alpha-mannosidase II, domain 4"/>
    <property type="match status" value="1"/>
</dbReference>